<organism evidence="1 2">
    <name type="scientific">Ancylostoma ceylanicum</name>
    <dbReference type="NCBI Taxonomy" id="53326"/>
    <lineage>
        <taxon>Eukaryota</taxon>
        <taxon>Metazoa</taxon>
        <taxon>Ecdysozoa</taxon>
        <taxon>Nematoda</taxon>
        <taxon>Chromadorea</taxon>
        <taxon>Rhabditida</taxon>
        <taxon>Rhabditina</taxon>
        <taxon>Rhabditomorpha</taxon>
        <taxon>Strongyloidea</taxon>
        <taxon>Ancylostomatidae</taxon>
        <taxon>Ancylostomatinae</taxon>
        <taxon>Ancylostoma</taxon>
    </lineage>
</organism>
<keyword evidence="2" id="KW-1185">Reference proteome</keyword>
<protein>
    <submittedName>
        <fullName evidence="1">Uncharacterized protein</fullName>
    </submittedName>
</protein>
<gene>
    <name evidence="1" type="primary">Acey_s0103.g3581</name>
    <name evidence="1" type="ORF">Y032_0103g3581</name>
</gene>
<accession>A0A016THA5</accession>
<evidence type="ECO:0000313" key="2">
    <source>
        <dbReference type="Proteomes" id="UP000024635"/>
    </source>
</evidence>
<dbReference type="EMBL" id="JARK01001439">
    <property type="protein sequence ID" value="EYC01993.1"/>
    <property type="molecule type" value="Genomic_DNA"/>
</dbReference>
<comment type="caution">
    <text evidence="1">The sequence shown here is derived from an EMBL/GenBank/DDBJ whole genome shotgun (WGS) entry which is preliminary data.</text>
</comment>
<proteinExistence type="predicted"/>
<name>A0A016THA5_9BILA</name>
<reference evidence="2" key="1">
    <citation type="journal article" date="2015" name="Nat. Genet.">
        <title>The genome and transcriptome of the zoonotic hookworm Ancylostoma ceylanicum identify infection-specific gene families.</title>
        <authorList>
            <person name="Schwarz E.M."/>
            <person name="Hu Y."/>
            <person name="Antoshechkin I."/>
            <person name="Miller M.M."/>
            <person name="Sternberg P.W."/>
            <person name="Aroian R.V."/>
        </authorList>
    </citation>
    <scope>NUCLEOTIDE SEQUENCE</scope>
    <source>
        <strain evidence="2">HY135</strain>
    </source>
</reference>
<evidence type="ECO:0000313" key="1">
    <source>
        <dbReference type="EMBL" id="EYC01993.1"/>
    </source>
</evidence>
<dbReference type="Proteomes" id="UP000024635">
    <property type="component" value="Unassembled WGS sequence"/>
</dbReference>
<dbReference type="AlphaFoldDB" id="A0A016THA5"/>
<sequence length="72" mass="8630">MPHGWTRTFPRWIRSSADSHIIAMGTTPLIERMTEWIRHRTWNHQLWKDVGSIPGMRKRLQSGVEMQPWVCF</sequence>